<keyword evidence="2" id="KW-1185">Reference proteome</keyword>
<dbReference type="InterPro" id="IPR027816">
    <property type="entry name" value="MAJIN"/>
</dbReference>
<proteinExistence type="predicted"/>
<reference evidence="1" key="2">
    <citation type="submission" date="2025-09" db="UniProtKB">
        <authorList>
            <consortium name="Ensembl"/>
        </authorList>
    </citation>
    <scope>IDENTIFICATION</scope>
</reference>
<dbReference type="GO" id="GO:0005637">
    <property type="term" value="C:nuclear inner membrane"/>
    <property type="evidence" value="ECO:0007669"/>
    <property type="project" value="TreeGrafter"/>
</dbReference>
<dbReference type="Pfam" id="PF15077">
    <property type="entry name" value="MAJIN"/>
    <property type="match status" value="1"/>
</dbReference>
<organism evidence="1 2">
    <name type="scientific">Bubo bubo</name>
    <name type="common">Eurasian eagle-owl</name>
    <name type="synonym">Strix bubo</name>
    <dbReference type="NCBI Taxonomy" id="30461"/>
    <lineage>
        <taxon>Eukaryota</taxon>
        <taxon>Metazoa</taxon>
        <taxon>Chordata</taxon>
        <taxon>Craniata</taxon>
        <taxon>Vertebrata</taxon>
        <taxon>Euteleostomi</taxon>
        <taxon>Archelosauria</taxon>
        <taxon>Archosauria</taxon>
        <taxon>Dinosauria</taxon>
        <taxon>Saurischia</taxon>
        <taxon>Theropoda</taxon>
        <taxon>Coelurosauria</taxon>
        <taxon>Aves</taxon>
        <taxon>Neognathae</taxon>
        <taxon>Neoaves</taxon>
        <taxon>Telluraves</taxon>
        <taxon>Strigiformes</taxon>
        <taxon>Strigidae</taxon>
        <taxon>Bubo</taxon>
    </lineage>
</organism>
<evidence type="ECO:0000313" key="1">
    <source>
        <dbReference type="Ensembl" id="ENSBOBP00000023961.1"/>
    </source>
</evidence>
<dbReference type="GO" id="GO:0070197">
    <property type="term" value="P:meiotic attachment of telomere to nuclear envelope"/>
    <property type="evidence" value="ECO:0007669"/>
    <property type="project" value="TreeGrafter"/>
</dbReference>
<dbReference type="PANTHER" id="PTHR35824">
    <property type="entry name" value="MEMBRANE-ANCHORED JUNCTION PROTEIN MAJIN"/>
    <property type="match status" value="1"/>
</dbReference>
<accession>A0A8C0FV94</accession>
<dbReference type="PANTHER" id="PTHR35824:SF1">
    <property type="entry name" value="MEMBRANE-ANCHORED JUNCTION PROTEIN"/>
    <property type="match status" value="1"/>
</dbReference>
<dbReference type="AlphaFoldDB" id="A0A8C0FV94"/>
<name>A0A8C0FV94_BUBBB</name>
<dbReference type="Ensembl" id="ENSBOBT00000024483.1">
    <property type="protein sequence ID" value="ENSBOBP00000023961.1"/>
    <property type="gene ID" value="ENSBOBG00000014288.1"/>
</dbReference>
<dbReference type="GO" id="GO:0003677">
    <property type="term" value="F:DNA binding"/>
    <property type="evidence" value="ECO:0007669"/>
    <property type="project" value="InterPro"/>
</dbReference>
<reference evidence="1" key="1">
    <citation type="submission" date="2025-08" db="UniProtKB">
        <authorList>
            <consortium name="Ensembl"/>
        </authorList>
    </citation>
    <scope>IDENTIFICATION</scope>
</reference>
<dbReference type="GO" id="GO:0007129">
    <property type="term" value="P:homologous chromosome pairing at meiosis"/>
    <property type="evidence" value="ECO:0007669"/>
    <property type="project" value="TreeGrafter"/>
</dbReference>
<evidence type="ECO:0000313" key="2">
    <source>
        <dbReference type="Proteomes" id="UP000694567"/>
    </source>
</evidence>
<dbReference type="Proteomes" id="UP000694567">
    <property type="component" value="Unplaced"/>
</dbReference>
<sequence>MALKPCTYPLPETRFLHAGRLVYKFKIRYGNFNSCKNHSYFTAVCGFCASVEKEAGFTDSIWKFCKCLPEQL</sequence>
<protein>
    <submittedName>
        <fullName evidence="1">Uncharacterized protein</fullName>
    </submittedName>
</protein>